<dbReference type="PANTHER" id="PTHR42932:SF3">
    <property type="entry name" value="DNA PROTECTION DURING STARVATION PROTEIN"/>
    <property type="match status" value="1"/>
</dbReference>
<dbReference type="PIRSF" id="PIRSF005900">
    <property type="entry name" value="Dps"/>
    <property type="match status" value="1"/>
</dbReference>
<dbReference type="Pfam" id="PF00210">
    <property type="entry name" value="Ferritin"/>
    <property type="match status" value="1"/>
</dbReference>
<dbReference type="PRINTS" id="PR01346">
    <property type="entry name" value="HELNAPAPROT"/>
</dbReference>
<feature type="domain" description="Ferritin/DPS" evidence="2">
    <location>
        <begin position="12"/>
        <end position="142"/>
    </location>
</feature>
<keyword evidence="3" id="KW-0238">DNA-binding</keyword>
<organism evidence="3">
    <name type="scientific">uncultured Caudovirales phage</name>
    <dbReference type="NCBI Taxonomy" id="2100421"/>
    <lineage>
        <taxon>Viruses</taxon>
        <taxon>Duplodnaviria</taxon>
        <taxon>Heunggongvirae</taxon>
        <taxon>Uroviricota</taxon>
        <taxon>Caudoviricetes</taxon>
        <taxon>Peduoviridae</taxon>
        <taxon>Maltschvirus</taxon>
        <taxon>Maltschvirus maltsch</taxon>
    </lineage>
</organism>
<dbReference type="EMBL" id="LR798243">
    <property type="protein sequence ID" value="CAB5215139.1"/>
    <property type="molecule type" value="Genomic_DNA"/>
</dbReference>
<dbReference type="SUPFAM" id="SSF47240">
    <property type="entry name" value="Ferritin-like"/>
    <property type="match status" value="1"/>
</dbReference>
<sequence length="144" mass="16554">MEQLQKAAKVAFASEFTFYLKAQFFHWNVEGINFRELHDLFGTIYGEVYDSIDDFAEKIRALGAYAPGSNSRFNALTRISDETEVLPAEQMIIELLQDSDNMVVLLKRVYDIAEAEGEHGFSNFLAERMDAHRKHSWQLRATAK</sequence>
<dbReference type="GO" id="GO:0003677">
    <property type="term" value="F:DNA binding"/>
    <property type="evidence" value="ECO:0007669"/>
    <property type="project" value="UniProtKB-KW"/>
</dbReference>
<dbReference type="Gene3D" id="1.20.1260.10">
    <property type="match status" value="1"/>
</dbReference>
<comment type="similarity">
    <text evidence="1">Belongs to the Dps family.</text>
</comment>
<dbReference type="InterPro" id="IPR008331">
    <property type="entry name" value="Ferritin_DPS_dom"/>
</dbReference>
<dbReference type="GO" id="GO:0008199">
    <property type="term" value="F:ferric iron binding"/>
    <property type="evidence" value="ECO:0007669"/>
    <property type="project" value="InterPro"/>
</dbReference>
<accession>A0A6J7WPS2</accession>
<dbReference type="CDD" id="cd01043">
    <property type="entry name" value="DPS"/>
    <property type="match status" value="1"/>
</dbReference>
<name>A0A6J7WPS2_9CAUD</name>
<evidence type="ECO:0000256" key="1">
    <source>
        <dbReference type="ARBA" id="ARBA00009497"/>
    </source>
</evidence>
<dbReference type="InterPro" id="IPR012347">
    <property type="entry name" value="Ferritin-like"/>
</dbReference>
<gene>
    <name evidence="3" type="ORF">UFOVP190_413</name>
</gene>
<protein>
    <submittedName>
        <fullName evidence="3">Dps DNA-binding ferritin-like protein (Oxidative damage protectant)</fullName>
    </submittedName>
</protein>
<dbReference type="PANTHER" id="PTHR42932">
    <property type="entry name" value="GENERAL STRESS PROTEIN 20U"/>
    <property type="match status" value="1"/>
</dbReference>
<proteinExistence type="inferred from homology"/>
<evidence type="ECO:0000313" key="3">
    <source>
        <dbReference type="EMBL" id="CAB5215139.1"/>
    </source>
</evidence>
<dbReference type="InterPro" id="IPR002177">
    <property type="entry name" value="DPS_DNA-bd"/>
</dbReference>
<evidence type="ECO:0000259" key="2">
    <source>
        <dbReference type="Pfam" id="PF00210"/>
    </source>
</evidence>
<reference evidence="3" key="1">
    <citation type="submission" date="2020-05" db="EMBL/GenBank/DDBJ databases">
        <authorList>
            <person name="Chiriac C."/>
            <person name="Salcher M."/>
            <person name="Ghai R."/>
            <person name="Kavagutti S V."/>
        </authorList>
    </citation>
    <scope>NUCLEOTIDE SEQUENCE</scope>
</reference>
<dbReference type="InterPro" id="IPR009078">
    <property type="entry name" value="Ferritin-like_SF"/>
</dbReference>